<keyword evidence="2 7" id="KW-0479">Metal-binding</keyword>
<evidence type="ECO:0000256" key="5">
    <source>
        <dbReference type="ARBA" id="ARBA00023211"/>
    </source>
</evidence>
<evidence type="ECO:0000313" key="10">
    <source>
        <dbReference type="Proteomes" id="UP000019253"/>
    </source>
</evidence>
<dbReference type="InterPro" id="IPR001088">
    <property type="entry name" value="Glyco_hydro_4"/>
</dbReference>
<dbReference type="STRING" id="1265819.PGRAN_12479"/>
<dbReference type="InterPro" id="IPR015955">
    <property type="entry name" value="Lactate_DH/Glyco_Ohase_4_C"/>
</dbReference>
<keyword evidence="4" id="KW-0520">NAD</keyword>
<dbReference type="GO" id="GO:0005975">
    <property type="term" value="P:carbohydrate metabolic process"/>
    <property type="evidence" value="ECO:0007669"/>
    <property type="project" value="InterPro"/>
</dbReference>
<dbReference type="PANTHER" id="PTHR32092">
    <property type="entry name" value="6-PHOSPHO-BETA-GLUCOSIDASE-RELATED"/>
    <property type="match status" value="1"/>
</dbReference>
<keyword evidence="5 7" id="KW-0464">Manganese</keyword>
<keyword evidence="10" id="KW-1185">Reference proteome</keyword>
<dbReference type="Pfam" id="PF02056">
    <property type="entry name" value="Glyco_hydro_4"/>
    <property type="match status" value="1"/>
</dbReference>
<comment type="cofactor">
    <cofactor evidence="1">
        <name>NAD(+)</name>
        <dbReference type="ChEBI" id="CHEBI:57540"/>
    </cofactor>
</comment>
<evidence type="ECO:0000256" key="1">
    <source>
        <dbReference type="ARBA" id="ARBA00001911"/>
    </source>
</evidence>
<protein>
    <submittedName>
        <fullName evidence="9">Diacetylchitobiose-6-phosphate hydrolase</fullName>
    </submittedName>
</protein>
<accession>W7BCZ0</accession>
<name>W7BCZ0_9LIST</name>
<keyword evidence="7" id="KW-0533">Nickel</keyword>
<dbReference type="EMBL" id="AODD01000020">
    <property type="protein sequence ID" value="EUJ22660.1"/>
    <property type="molecule type" value="Genomic_DNA"/>
</dbReference>
<dbReference type="GO" id="GO:0016616">
    <property type="term" value="F:oxidoreductase activity, acting on the CH-OH group of donors, NAD or NADP as acceptor"/>
    <property type="evidence" value="ECO:0007669"/>
    <property type="project" value="InterPro"/>
</dbReference>
<dbReference type="SUPFAM" id="SSF56327">
    <property type="entry name" value="LDH C-terminal domain-like"/>
    <property type="match status" value="1"/>
</dbReference>
<dbReference type="GO" id="GO:0046872">
    <property type="term" value="F:metal ion binding"/>
    <property type="evidence" value="ECO:0007669"/>
    <property type="project" value="UniProtKB-KW"/>
</dbReference>
<keyword evidence="6" id="KW-0326">Glycosidase</keyword>
<proteinExistence type="predicted"/>
<evidence type="ECO:0000259" key="8">
    <source>
        <dbReference type="Pfam" id="PF11975"/>
    </source>
</evidence>
<dbReference type="Proteomes" id="UP000019253">
    <property type="component" value="Unassembled WGS sequence"/>
</dbReference>
<evidence type="ECO:0000313" key="9">
    <source>
        <dbReference type="EMBL" id="EUJ22660.1"/>
    </source>
</evidence>
<sequence length="287" mass="31996">MVTEAVLRYSNINKVVGLCNGPIGIEKNIADILGVDHTDIYVEFVGLNHMVFAKTVYKDGEDVTAEVVTKMTEGESGSTLKNINATGWDATFLRTLNMIPIDYLRYYWQTRTQLEDQQAAYEKHGTRAEVVKRVEAELFELYKDVDLAEKPKQLEQRGGAYYSEAACNLINSIYNDKRDIQIVNTRNNGAILDIDPASAIETNCVITRQGPIPLASGHLPVAINGIIQQIKTVERLTVDAAVTGDYDKALLAMTVNPLVPSDTDARILLDELLEAHKEHLPLFFKNK</sequence>
<dbReference type="PATRIC" id="fig|1265819.5.peg.2493"/>
<dbReference type="Pfam" id="PF11975">
    <property type="entry name" value="Glyco_hydro_4C"/>
    <property type="match status" value="1"/>
</dbReference>
<evidence type="ECO:0000256" key="6">
    <source>
        <dbReference type="ARBA" id="ARBA00023295"/>
    </source>
</evidence>
<reference evidence="9 10" key="1">
    <citation type="journal article" date="2014" name="Int. J. Syst. Evol. Microbiol.">
        <title>Listeria floridensis sp. nov., Listeria aquatica sp. nov., Listeria cornellensis sp. nov., Listeria riparia sp. nov. and Listeria grandensis sp. nov., from agricultural and natural environments.</title>
        <authorList>
            <person name="den Bakker H.C."/>
            <person name="Warchocki S."/>
            <person name="Wright E.M."/>
            <person name="Allred A.F."/>
            <person name="Ahlstrom C."/>
            <person name="Manuel C.S."/>
            <person name="Stasiewicz M.J."/>
            <person name="Burrell A."/>
            <person name="Roof S."/>
            <person name="Strawn L."/>
            <person name="Fortes E.D."/>
            <person name="Nightingale K.K."/>
            <person name="Kephart D."/>
            <person name="Wiedmann M."/>
        </authorList>
    </citation>
    <scope>NUCLEOTIDE SEQUENCE [LARGE SCALE GENOMIC DNA]</scope>
    <source>
        <strain evidence="10">FSL F6-971</strain>
    </source>
</reference>
<dbReference type="GO" id="GO:0004553">
    <property type="term" value="F:hydrolase activity, hydrolyzing O-glycosyl compounds"/>
    <property type="evidence" value="ECO:0007669"/>
    <property type="project" value="InterPro"/>
</dbReference>
<evidence type="ECO:0000256" key="3">
    <source>
        <dbReference type="ARBA" id="ARBA00022801"/>
    </source>
</evidence>
<comment type="caution">
    <text evidence="9">The sequence shown here is derived from an EMBL/GenBank/DDBJ whole genome shotgun (WGS) entry which is preliminary data.</text>
</comment>
<evidence type="ECO:0000256" key="2">
    <source>
        <dbReference type="ARBA" id="ARBA00022723"/>
    </source>
</evidence>
<keyword evidence="7" id="KW-0170">Cobalt</keyword>
<keyword evidence="7" id="KW-0408">Iron</keyword>
<evidence type="ECO:0000256" key="7">
    <source>
        <dbReference type="PIRSR" id="PIRSR601088-3"/>
    </source>
</evidence>
<gene>
    <name evidence="9" type="ORF">PGRAN_12479</name>
</gene>
<dbReference type="InterPro" id="IPR022616">
    <property type="entry name" value="Glyco_hydro_4_C"/>
</dbReference>
<dbReference type="Gene3D" id="3.90.110.10">
    <property type="entry name" value="Lactate dehydrogenase/glycoside hydrolase, family 4, C-terminal"/>
    <property type="match status" value="1"/>
</dbReference>
<keyword evidence="3 9" id="KW-0378">Hydrolase</keyword>
<dbReference type="AlphaFoldDB" id="W7BCZ0"/>
<evidence type="ECO:0000256" key="4">
    <source>
        <dbReference type="ARBA" id="ARBA00023027"/>
    </source>
</evidence>
<feature type="domain" description="Glycosyl hydrolase family 4 C-terminal" evidence="8">
    <location>
        <begin position="44"/>
        <end position="259"/>
    </location>
</feature>
<feature type="binding site" evidence="7">
    <location>
        <position position="19"/>
    </location>
    <ligand>
        <name>Mn(2+)</name>
        <dbReference type="ChEBI" id="CHEBI:29035"/>
    </ligand>
</feature>
<organism evidence="9 10">
    <name type="scientific">Listeria grandensis FSL F6-0971</name>
    <dbReference type="NCBI Taxonomy" id="1265819"/>
    <lineage>
        <taxon>Bacteria</taxon>
        <taxon>Bacillati</taxon>
        <taxon>Bacillota</taxon>
        <taxon>Bacilli</taxon>
        <taxon>Bacillales</taxon>
        <taxon>Listeriaceae</taxon>
        <taxon>Listeria</taxon>
    </lineage>
</organism>
<feature type="binding site" evidence="7">
    <location>
        <position position="49"/>
    </location>
    <ligand>
        <name>Mn(2+)</name>
        <dbReference type="ChEBI" id="CHEBI:29035"/>
    </ligand>
</feature>
<dbReference type="PANTHER" id="PTHR32092:SF5">
    <property type="entry name" value="6-PHOSPHO-BETA-GLUCOSIDASE"/>
    <property type="match status" value="1"/>
</dbReference>